<sequence>MRARRRLLHLQEGANPTEGLHQLRGHSSLLQELSKSYEDPDV</sequence>
<reference evidence="2 3" key="1">
    <citation type="submission" date="2018-09" db="EMBL/GenBank/DDBJ databases">
        <title>Genomic investigation of the strawberry pathogen Phytophthora fragariae indicates pathogenicity is determined by transcriptional variation in three key races.</title>
        <authorList>
            <person name="Adams T.M."/>
            <person name="Armitage A.D."/>
            <person name="Sobczyk M.K."/>
            <person name="Bates H.J."/>
            <person name="Dunwell J.M."/>
            <person name="Nellist C.F."/>
            <person name="Harrison R.J."/>
        </authorList>
    </citation>
    <scope>NUCLEOTIDE SEQUENCE [LARGE SCALE GENOMIC DNA]</scope>
    <source>
        <strain evidence="2 3">NOV-77</strain>
    </source>
</reference>
<gene>
    <name evidence="2" type="ORF">PF008_g27908</name>
</gene>
<dbReference type="EMBL" id="QXFY01003883">
    <property type="protein sequence ID" value="KAE9281355.1"/>
    <property type="molecule type" value="Genomic_DNA"/>
</dbReference>
<dbReference type="AlphaFoldDB" id="A0A6G0QCS9"/>
<evidence type="ECO:0000313" key="2">
    <source>
        <dbReference type="EMBL" id="KAE9281355.1"/>
    </source>
</evidence>
<protein>
    <submittedName>
        <fullName evidence="2">Uncharacterized protein</fullName>
    </submittedName>
</protein>
<feature type="region of interest" description="Disordered" evidence="1">
    <location>
        <begin position="1"/>
        <end position="26"/>
    </location>
</feature>
<organism evidence="2 3">
    <name type="scientific">Phytophthora fragariae</name>
    <dbReference type="NCBI Taxonomy" id="53985"/>
    <lineage>
        <taxon>Eukaryota</taxon>
        <taxon>Sar</taxon>
        <taxon>Stramenopiles</taxon>
        <taxon>Oomycota</taxon>
        <taxon>Peronosporomycetes</taxon>
        <taxon>Peronosporales</taxon>
        <taxon>Peronosporaceae</taxon>
        <taxon>Phytophthora</taxon>
    </lineage>
</organism>
<evidence type="ECO:0000256" key="1">
    <source>
        <dbReference type="SAM" id="MobiDB-lite"/>
    </source>
</evidence>
<accession>A0A6G0QCS9</accession>
<comment type="caution">
    <text evidence="2">The sequence shown here is derived from an EMBL/GenBank/DDBJ whole genome shotgun (WGS) entry which is preliminary data.</text>
</comment>
<evidence type="ECO:0000313" key="3">
    <source>
        <dbReference type="Proteomes" id="UP000486351"/>
    </source>
</evidence>
<dbReference type="Proteomes" id="UP000486351">
    <property type="component" value="Unassembled WGS sequence"/>
</dbReference>
<name>A0A6G0QCS9_9STRA</name>
<proteinExistence type="predicted"/>